<dbReference type="InterPro" id="IPR001757">
    <property type="entry name" value="P_typ_ATPase"/>
</dbReference>
<protein>
    <submittedName>
        <fullName evidence="5">Calcium-transporting ATPase 1</fullName>
    </submittedName>
</protein>
<name>A0A645A5N9_9ZZZZ</name>
<feature type="domain" description="Cation-transporting P-type ATPase C-terminal" evidence="4">
    <location>
        <begin position="102"/>
        <end position="274"/>
    </location>
</feature>
<dbReference type="SUPFAM" id="SSF81665">
    <property type="entry name" value="Calcium ATPase, transmembrane domain M"/>
    <property type="match status" value="1"/>
</dbReference>
<feature type="transmembrane region" description="Helical" evidence="3">
    <location>
        <begin position="252"/>
        <end position="271"/>
    </location>
</feature>
<feature type="transmembrane region" description="Helical" evidence="3">
    <location>
        <begin position="223"/>
        <end position="246"/>
    </location>
</feature>
<keyword evidence="2" id="KW-0460">Magnesium</keyword>
<dbReference type="EMBL" id="VSSQ01011175">
    <property type="protein sequence ID" value="MPM46183.1"/>
    <property type="molecule type" value="Genomic_DNA"/>
</dbReference>
<keyword evidence="3" id="KW-0812">Transmembrane</keyword>
<dbReference type="InterPro" id="IPR023298">
    <property type="entry name" value="ATPase_P-typ_TM_dom_sf"/>
</dbReference>
<reference evidence="5" key="1">
    <citation type="submission" date="2019-08" db="EMBL/GenBank/DDBJ databases">
        <authorList>
            <person name="Kucharzyk K."/>
            <person name="Murdoch R.W."/>
            <person name="Higgins S."/>
            <person name="Loffler F."/>
        </authorList>
    </citation>
    <scope>NUCLEOTIDE SEQUENCE</scope>
</reference>
<dbReference type="GO" id="GO:0005886">
    <property type="term" value="C:plasma membrane"/>
    <property type="evidence" value="ECO:0007669"/>
    <property type="project" value="TreeGrafter"/>
</dbReference>
<feature type="transmembrane region" description="Helical" evidence="3">
    <location>
        <begin position="78"/>
        <end position="101"/>
    </location>
</feature>
<dbReference type="SUPFAM" id="SSF56784">
    <property type="entry name" value="HAD-like"/>
    <property type="match status" value="1"/>
</dbReference>
<comment type="caution">
    <text evidence="5">The sequence shown here is derived from an EMBL/GenBank/DDBJ whole genome shotgun (WGS) entry which is preliminary data.</text>
</comment>
<dbReference type="GO" id="GO:0005388">
    <property type="term" value="F:P-type calcium transporter activity"/>
    <property type="evidence" value="ECO:0007669"/>
    <property type="project" value="TreeGrafter"/>
</dbReference>
<dbReference type="InterPro" id="IPR036412">
    <property type="entry name" value="HAD-like_sf"/>
</dbReference>
<dbReference type="PRINTS" id="PR00119">
    <property type="entry name" value="CATATPASE"/>
</dbReference>
<sequence length="278" mass="30522">MKIVNAYKQKGKIVAMTGDGVNDAPALKTADIGCAMGKNGTDVAKGASDMIITDDNFSTIVSAVREGRIIYNNIRKAVHFLLSSNIGEILTIFTAMLFGWSTPLLPIHLLWVNLITDSLPAIALGLDRPEEDVMENQPIAPDRSLFSGGLGYRIAYEGFMIGALALIAFGIGHKYYDANELHNISRTMAFAVLSISQLIHAFNMRTEKSIFSVHILSNKYLCLALMIGVAMQASVIMIAPLSKIFMVTPLNLRQWLEVAILSFIPILFVEFEKAVLKK</sequence>
<evidence type="ECO:0000256" key="2">
    <source>
        <dbReference type="ARBA" id="ARBA00022842"/>
    </source>
</evidence>
<dbReference type="GO" id="GO:0005524">
    <property type="term" value="F:ATP binding"/>
    <property type="evidence" value="ECO:0007669"/>
    <property type="project" value="InterPro"/>
</dbReference>
<dbReference type="PANTHER" id="PTHR24093:SF506">
    <property type="entry name" value="CATION-TRANSPORTING ATPASE PMA1"/>
    <property type="match status" value="1"/>
</dbReference>
<evidence type="ECO:0000313" key="5">
    <source>
        <dbReference type="EMBL" id="MPM46183.1"/>
    </source>
</evidence>
<dbReference type="Pfam" id="PF08282">
    <property type="entry name" value="Hydrolase_3"/>
    <property type="match status" value="1"/>
</dbReference>
<dbReference type="Pfam" id="PF00689">
    <property type="entry name" value="Cation_ATPase_C"/>
    <property type="match status" value="1"/>
</dbReference>
<dbReference type="NCBIfam" id="TIGR01494">
    <property type="entry name" value="ATPase_P-type"/>
    <property type="match status" value="1"/>
</dbReference>
<evidence type="ECO:0000256" key="3">
    <source>
        <dbReference type="SAM" id="Phobius"/>
    </source>
</evidence>
<keyword evidence="1" id="KW-0479">Metal-binding</keyword>
<accession>A0A645A5N9</accession>
<dbReference type="Gene3D" id="1.20.1110.10">
    <property type="entry name" value="Calcium-transporting ATPase, transmembrane domain"/>
    <property type="match status" value="1"/>
</dbReference>
<proteinExistence type="predicted"/>
<evidence type="ECO:0000256" key="1">
    <source>
        <dbReference type="ARBA" id="ARBA00022723"/>
    </source>
</evidence>
<dbReference type="AlphaFoldDB" id="A0A645A5N9"/>
<dbReference type="PANTHER" id="PTHR24093">
    <property type="entry name" value="CATION TRANSPORTING ATPASE"/>
    <property type="match status" value="1"/>
</dbReference>
<dbReference type="GO" id="GO:0016887">
    <property type="term" value="F:ATP hydrolysis activity"/>
    <property type="evidence" value="ECO:0007669"/>
    <property type="project" value="InterPro"/>
</dbReference>
<dbReference type="InterPro" id="IPR006068">
    <property type="entry name" value="ATPase_P-typ_cation-transptr_C"/>
</dbReference>
<organism evidence="5">
    <name type="scientific">bioreactor metagenome</name>
    <dbReference type="NCBI Taxonomy" id="1076179"/>
    <lineage>
        <taxon>unclassified sequences</taxon>
        <taxon>metagenomes</taxon>
        <taxon>ecological metagenomes</taxon>
    </lineage>
</organism>
<dbReference type="GO" id="GO:0046872">
    <property type="term" value="F:metal ion binding"/>
    <property type="evidence" value="ECO:0007669"/>
    <property type="project" value="UniProtKB-KW"/>
</dbReference>
<keyword evidence="3" id="KW-1133">Transmembrane helix</keyword>
<feature type="transmembrane region" description="Helical" evidence="3">
    <location>
        <begin position="154"/>
        <end position="172"/>
    </location>
</feature>
<evidence type="ECO:0000259" key="4">
    <source>
        <dbReference type="Pfam" id="PF00689"/>
    </source>
</evidence>
<gene>
    <name evidence="5" type="ORF">SDC9_92881</name>
</gene>
<dbReference type="PRINTS" id="PR00120">
    <property type="entry name" value="HATPASE"/>
</dbReference>
<keyword evidence="3" id="KW-0472">Membrane</keyword>